<dbReference type="InterPro" id="IPR011429">
    <property type="entry name" value="Cyt_c_Planctomycete-type"/>
</dbReference>
<evidence type="ECO:0000256" key="4">
    <source>
        <dbReference type="PROSITE-ProRule" id="PRU00433"/>
    </source>
</evidence>
<evidence type="ECO:0000256" key="2">
    <source>
        <dbReference type="ARBA" id="ARBA00022723"/>
    </source>
</evidence>
<dbReference type="Pfam" id="PF07583">
    <property type="entry name" value="PSCyt2"/>
    <property type="match status" value="1"/>
</dbReference>
<keyword evidence="1 4" id="KW-0349">Heme</keyword>
<dbReference type="RefSeq" id="WP_277864214.1">
    <property type="nucleotide sequence ID" value="NZ_JARRAG010000002.1"/>
</dbReference>
<evidence type="ECO:0000313" key="8">
    <source>
        <dbReference type="Proteomes" id="UP001216907"/>
    </source>
</evidence>
<keyword evidence="3 4" id="KW-0408">Iron</keyword>
<dbReference type="SUPFAM" id="SSF46626">
    <property type="entry name" value="Cytochrome c"/>
    <property type="match status" value="1"/>
</dbReference>
<name>A0ABT6FKC4_9BACT</name>
<accession>A0ABT6FKC4</accession>
<gene>
    <name evidence="7" type="ORF">PZE19_29635</name>
</gene>
<feature type="signal peptide" evidence="5">
    <location>
        <begin position="1"/>
        <end position="23"/>
    </location>
</feature>
<dbReference type="PROSITE" id="PS51007">
    <property type="entry name" value="CYTC"/>
    <property type="match status" value="1"/>
</dbReference>
<dbReference type="Pfam" id="PF07635">
    <property type="entry name" value="PSCyt1"/>
    <property type="match status" value="1"/>
</dbReference>
<evidence type="ECO:0000256" key="1">
    <source>
        <dbReference type="ARBA" id="ARBA00022617"/>
    </source>
</evidence>
<dbReference type="InterPro" id="IPR011444">
    <property type="entry name" value="DUF1549"/>
</dbReference>
<dbReference type="PANTHER" id="PTHR35889:SF3">
    <property type="entry name" value="F-BOX DOMAIN-CONTAINING PROTEIN"/>
    <property type="match status" value="1"/>
</dbReference>
<organism evidence="7 8">
    <name type="scientific">Paludisphaera mucosa</name>
    <dbReference type="NCBI Taxonomy" id="3030827"/>
    <lineage>
        <taxon>Bacteria</taxon>
        <taxon>Pseudomonadati</taxon>
        <taxon>Planctomycetota</taxon>
        <taxon>Planctomycetia</taxon>
        <taxon>Isosphaerales</taxon>
        <taxon>Isosphaeraceae</taxon>
        <taxon>Paludisphaera</taxon>
    </lineage>
</organism>
<dbReference type="Pfam" id="PF07587">
    <property type="entry name" value="PSD1"/>
    <property type="match status" value="1"/>
</dbReference>
<protein>
    <submittedName>
        <fullName evidence="7">PSD1 and planctomycete cytochrome C domain-containing protein</fullName>
    </submittedName>
</protein>
<dbReference type="InterPro" id="IPR009056">
    <property type="entry name" value="Cyt_c-like_dom"/>
</dbReference>
<dbReference type="Proteomes" id="UP001216907">
    <property type="component" value="Unassembled WGS sequence"/>
</dbReference>
<keyword evidence="5" id="KW-0732">Signal</keyword>
<feature type="domain" description="Cytochrome c" evidence="6">
    <location>
        <begin position="17"/>
        <end position="123"/>
    </location>
</feature>
<proteinExistence type="predicted"/>
<dbReference type="PANTHER" id="PTHR35889">
    <property type="entry name" value="CYCLOINULO-OLIGOSACCHARIDE FRUCTANOTRANSFERASE-RELATED"/>
    <property type="match status" value="1"/>
</dbReference>
<evidence type="ECO:0000259" key="6">
    <source>
        <dbReference type="PROSITE" id="PS51007"/>
    </source>
</evidence>
<evidence type="ECO:0000313" key="7">
    <source>
        <dbReference type="EMBL" id="MDG3007946.1"/>
    </source>
</evidence>
<keyword evidence="2 4" id="KW-0479">Metal-binding</keyword>
<reference evidence="7 8" key="1">
    <citation type="submission" date="2023-03" db="EMBL/GenBank/DDBJ databases">
        <title>Paludisphaera mucosa sp. nov. a novel planctomycete from northern fen.</title>
        <authorList>
            <person name="Ivanova A."/>
        </authorList>
    </citation>
    <scope>NUCLEOTIDE SEQUENCE [LARGE SCALE GENOMIC DNA]</scope>
    <source>
        <strain evidence="7 8">Pla2</strain>
    </source>
</reference>
<sequence>MHRFAAWFGTAATAMAAASSAGADDRVDYNREVRPILSKNCLACHGSDASARAAKLRLDVRGEALKPLESGDAAIVPGDVEASVLLERILDADDTLRMPPRKAGPRLAEAEVAILRRWIAQGAEYAEHWALVAPEPAPAPAVSDASWPRDPLDAFILARLDREGMHASTEADRPTLLRRLSLDLRGLPPTPAEARAFADDPSPDAYERAVERYLADPAFGERWARPWLDLARYADSAGYGSDPLRTIWGYRDWLVDALNRNLSYERFTLEQIAGDLLPGATDRQRAATAFHRNTMTNTEGGTDDEEFRIAAVKDRVDVTFQAWMGLTMGCAKCHTHKYDPISNEEYYSAFAIFNQTADADRPDEAPVMPWITAEESERLSGLDARLAGLKAKLDAIVGPPAPALRDEIAQVEKARADVPTLPVMVELPKEKRRVTRVLMKGNFLDPGPEVGPGLPKAFNPAPEGKPVDRLVLAQWLVDRKNPLTARVAVNRTWALLFGAGIVETEEDFGTQGEPPSHRELLDRLAVDFMDSGWDVKGLIRRLVRSATYRQASRPTPEALAKDPKNRLLSHAPRVRLDAEEVRDQVLALSGLLSRKIGGPSVFPVQPDGLWQAAFNGQRTWTTSPGPDRHRRGVYTFWRRTVPYPSMAAFDAPSRELCAVKRVRTNTPLQALVTLNDPVYVEAAQGLARRIVREGGGSPEERVRYGLELCLGRPPRDEQAAPLVALYAAQLERYRSDPTAASAFATEPLGPLPDGLDPAELAAWTAVANVLLNLDAVLTRG</sequence>
<comment type="caution">
    <text evidence="7">The sequence shown here is derived from an EMBL/GenBank/DDBJ whole genome shotgun (WGS) entry which is preliminary data.</text>
</comment>
<dbReference type="EMBL" id="JARRAG010000002">
    <property type="protein sequence ID" value="MDG3007946.1"/>
    <property type="molecule type" value="Genomic_DNA"/>
</dbReference>
<dbReference type="InterPro" id="IPR036909">
    <property type="entry name" value="Cyt_c-like_dom_sf"/>
</dbReference>
<dbReference type="InterPro" id="IPR022655">
    <property type="entry name" value="DUF1553"/>
</dbReference>
<evidence type="ECO:0000256" key="5">
    <source>
        <dbReference type="SAM" id="SignalP"/>
    </source>
</evidence>
<evidence type="ECO:0000256" key="3">
    <source>
        <dbReference type="ARBA" id="ARBA00023004"/>
    </source>
</evidence>
<keyword evidence="8" id="KW-1185">Reference proteome</keyword>
<feature type="chain" id="PRO_5045997649" evidence="5">
    <location>
        <begin position="24"/>
        <end position="780"/>
    </location>
</feature>